<accession>B6HD23</accession>
<dbReference type="AlphaFoldDB" id="B6HD23"/>
<proteinExistence type="predicted"/>
<keyword evidence="2" id="KW-1185">Reference proteome</keyword>
<name>B6HD23_PENRW</name>
<dbReference type="EMBL" id="AM920434">
    <property type="protein sequence ID" value="CAP79446.1"/>
    <property type="molecule type" value="Genomic_DNA"/>
</dbReference>
<evidence type="ECO:0000313" key="1">
    <source>
        <dbReference type="EMBL" id="CAP79446.1"/>
    </source>
</evidence>
<dbReference type="Proteomes" id="UP000000724">
    <property type="component" value="Contig Pc00c19"/>
</dbReference>
<protein>
    <submittedName>
        <fullName evidence="1">Uncharacterized protein</fullName>
    </submittedName>
</protein>
<reference evidence="1 2" key="1">
    <citation type="journal article" date="2008" name="Nat. Biotechnol.">
        <title>Genome sequencing and analysis of the filamentous fungus Penicillium chrysogenum.</title>
        <authorList>
            <person name="van den Berg M.A."/>
            <person name="Albang R."/>
            <person name="Albermann K."/>
            <person name="Badger J.H."/>
            <person name="Daran J.-M."/>
            <person name="Driessen A.J.M."/>
            <person name="Garcia-Estrada C."/>
            <person name="Fedorova N.D."/>
            <person name="Harris D.M."/>
            <person name="Heijne W.H.M."/>
            <person name="Joardar V.S."/>
            <person name="Kiel J.A.K.W."/>
            <person name="Kovalchuk A."/>
            <person name="Martin J.F."/>
            <person name="Nierman W.C."/>
            <person name="Nijland J.G."/>
            <person name="Pronk J.T."/>
            <person name="Roubos J.A."/>
            <person name="van der Klei I.J."/>
            <person name="van Peij N.N.M.E."/>
            <person name="Veenhuis M."/>
            <person name="von Doehren H."/>
            <person name="Wagner C."/>
            <person name="Wortman J.R."/>
            <person name="Bovenberg R.A.L."/>
        </authorList>
    </citation>
    <scope>NUCLEOTIDE SEQUENCE [LARGE SCALE GENOMIC DNA]</scope>
    <source>
        <strain evidence="2">ATCC 28089 / DSM 1075 / NRRL 1951 / Wisconsin 54-1255</strain>
    </source>
</reference>
<evidence type="ECO:0000313" key="2">
    <source>
        <dbReference type="Proteomes" id="UP000000724"/>
    </source>
</evidence>
<gene>
    <name evidence="1" type="ORF">Pc19g00300</name>
    <name evidence="1" type="ORF">PCH_Pc19g00300</name>
</gene>
<dbReference type="VEuPathDB" id="FungiDB:PCH_Pc19g00300"/>
<organism evidence="1 2">
    <name type="scientific">Penicillium rubens (strain ATCC 28089 / DSM 1075 / NRRL 1951 / Wisconsin 54-1255)</name>
    <name type="common">Penicillium chrysogenum</name>
    <dbReference type="NCBI Taxonomy" id="500485"/>
    <lineage>
        <taxon>Eukaryota</taxon>
        <taxon>Fungi</taxon>
        <taxon>Dikarya</taxon>
        <taxon>Ascomycota</taxon>
        <taxon>Pezizomycotina</taxon>
        <taxon>Eurotiomycetes</taxon>
        <taxon>Eurotiomycetidae</taxon>
        <taxon>Eurotiales</taxon>
        <taxon>Aspergillaceae</taxon>
        <taxon>Penicillium</taxon>
        <taxon>Penicillium chrysogenum species complex</taxon>
    </lineage>
</organism>
<sequence>MGQGTARSYTAGWCCTGCRALRWEIVDKVRANHHMTYEPLTAIPSTLEPPAIVSRMTVNVGQVKRLGAYRSSKSLRAPSHSVMVSQIQTRHAGFRFVLHFSCMLMFIPDKELDGPQEHRLCPQIRQRSTVPGASLAPRSRQHRSYKRERNLRDVAVSLVHTLEKVSSVNKLRVDQKNGWVQTRTRQANAIKCGRVEKLMSRSFSNRALPAQLGHLSVVLGTNIRVFKRIRRSKDLRNIFVMCFIFRIVVIGDCRALSLCFDILLAGKMFVVVDVSVDVCGDVSVDVSVDVSGDERGGEWSGGEGDGQRLNYPTLRLLTYSAGSETRPRWWAYDARSIASSALVPTAFTLLGVLNLWHRDTFIHHGSAMFIAIDMVIAQTDCPVSSAYFGVSMNRYRGMLMFCLASWQMSCTSADSQAVSTSPPARGRRRKVSSFLAYELTHWSSQLQTDKTSAVKGVVAYPVGHVVRRFDYYTRIFLSKPRHYLQRPFTLGATAAAGKPDSLHPLPRLFFEIKSYSSSSPRCGGHVGMSLFEQAATAHMMVAFGRIAGVYYDYERTSTPARISPHENSFQMALLDPNRVPTVVS</sequence>
<dbReference type="HOGENOM" id="CLU_466995_0_0_1"/>